<keyword evidence="3" id="KW-1185">Reference proteome</keyword>
<keyword evidence="1" id="KW-0812">Transmembrane</keyword>
<comment type="caution">
    <text evidence="2">The sequence shown here is derived from an EMBL/GenBank/DDBJ whole genome shotgun (WGS) entry which is preliminary data.</text>
</comment>
<protein>
    <submittedName>
        <fullName evidence="2">Uncharacterized protein</fullName>
    </submittedName>
</protein>
<dbReference type="InterPro" id="IPR032710">
    <property type="entry name" value="NTF2-like_dom_sf"/>
</dbReference>
<evidence type="ECO:0000313" key="3">
    <source>
        <dbReference type="Proteomes" id="UP000660110"/>
    </source>
</evidence>
<name>A0A917B8M3_HALAA</name>
<dbReference type="SUPFAM" id="SSF54427">
    <property type="entry name" value="NTF2-like"/>
    <property type="match status" value="1"/>
</dbReference>
<accession>A0A917B8M3</accession>
<dbReference type="EMBL" id="BMEL01000004">
    <property type="protein sequence ID" value="GGF30196.1"/>
    <property type="molecule type" value="Genomic_DNA"/>
</dbReference>
<keyword evidence="1" id="KW-0472">Membrane</keyword>
<proteinExistence type="predicted"/>
<evidence type="ECO:0000313" key="2">
    <source>
        <dbReference type="EMBL" id="GGF30196.1"/>
    </source>
</evidence>
<dbReference type="Proteomes" id="UP000660110">
    <property type="component" value="Unassembled WGS sequence"/>
</dbReference>
<reference evidence="2" key="1">
    <citation type="journal article" date="2014" name="Int. J. Syst. Evol. Microbiol.">
        <title>Complete genome sequence of Corynebacterium casei LMG S-19264T (=DSM 44701T), isolated from a smear-ripened cheese.</title>
        <authorList>
            <consortium name="US DOE Joint Genome Institute (JGI-PGF)"/>
            <person name="Walter F."/>
            <person name="Albersmeier A."/>
            <person name="Kalinowski J."/>
            <person name="Ruckert C."/>
        </authorList>
    </citation>
    <scope>NUCLEOTIDE SEQUENCE</scope>
    <source>
        <strain evidence="2">CGMCC 1.12153</strain>
    </source>
</reference>
<dbReference type="AlphaFoldDB" id="A0A917B8M3"/>
<keyword evidence="1" id="KW-1133">Transmembrane helix</keyword>
<sequence>MKKNRIKILPILVVGLIPLIIALVLFLFNLSEQQAKRVVDDFYTYEQEGDFSSSWQLLHPYMKDKFTKGHYIQDRAHVFMNHFGVTTFSYEVEGAEKIKDWKMEEDRDALNEVYMMTVIQTYKGKYGHFDLYQKVYAAKEEGEWTILWDYNK</sequence>
<reference evidence="2" key="2">
    <citation type="submission" date="2020-09" db="EMBL/GenBank/DDBJ databases">
        <authorList>
            <person name="Sun Q."/>
            <person name="Zhou Y."/>
        </authorList>
    </citation>
    <scope>NUCLEOTIDE SEQUENCE</scope>
    <source>
        <strain evidence="2">CGMCC 1.12153</strain>
    </source>
</reference>
<gene>
    <name evidence="2" type="ORF">GCM10010954_31660</name>
</gene>
<organism evidence="2 3">
    <name type="scientific">Halobacillus andaensis</name>
    <dbReference type="NCBI Taxonomy" id="1176239"/>
    <lineage>
        <taxon>Bacteria</taxon>
        <taxon>Bacillati</taxon>
        <taxon>Bacillota</taxon>
        <taxon>Bacilli</taxon>
        <taxon>Bacillales</taxon>
        <taxon>Bacillaceae</taxon>
        <taxon>Halobacillus</taxon>
    </lineage>
</organism>
<feature type="transmembrane region" description="Helical" evidence="1">
    <location>
        <begin position="6"/>
        <end position="28"/>
    </location>
</feature>
<dbReference type="RefSeq" id="WP_188378484.1">
    <property type="nucleotide sequence ID" value="NZ_BMEL01000004.1"/>
</dbReference>
<evidence type="ECO:0000256" key="1">
    <source>
        <dbReference type="SAM" id="Phobius"/>
    </source>
</evidence>